<dbReference type="InterPro" id="IPR050097">
    <property type="entry name" value="Ferredoxin-NADP_redctase_2"/>
</dbReference>
<name>A0A7G9SGL7_9SPHN</name>
<dbReference type="PROSITE" id="PS50042">
    <property type="entry name" value="CNMP_BINDING_3"/>
    <property type="match status" value="1"/>
</dbReference>
<dbReference type="GO" id="GO:0016491">
    <property type="term" value="F:oxidoreductase activity"/>
    <property type="evidence" value="ECO:0007669"/>
    <property type="project" value="UniProtKB-KW"/>
</dbReference>
<dbReference type="PRINTS" id="PR00368">
    <property type="entry name" value="FADPNR"/>
</dbReference>
<dbReference type="SUPFAM" id="SSF51905">
    <property type="entry name" value="FAD/NAD(P)-binding domain"/>
    <property type="match status" value="1"/>
</dbReference>
<evidence type="ECO:0000259" key="4">
    <source>
        <dbReference type="PROSITE" id="PS50042"/>
    </source>
</evidence>
<evidence type="ECO:0000256" key="3">
    <source>
        <dbReference type="ARBA" id="ARBA00023002"/>
    </source>
</evidence>
<keyword evidence="3" id="KW-0560">Oxidoreductase</keyword>
<dbReference type="InterPro" id="IPR014710">
    <property type="entry name" value="RmlC-like_jellyroll"/>
</dbReference>
<keyword evidence="6" id="KW-1185">Reference proteome</keyword>
<feature type="domain" description="Cyclic nucleotide-binding" evidence="4">
    <location>
        <begin position="19"/>
        <end position="131"/>
    </location>
</feature>
<evidence type="ECO:0000313" key="6">
    <source>
        <dbReference type="Proteomes" id="UP000515971"/>
    </source>
</evidence>
<dbReference type="PANTHER" id="PTHR48105">
    <property type="entry name" value="THIOREDOXIN REDUCTASE 1-RELATED-RELATED"/>
    <property type="match status" value="1"/>
</dbReference>
<dbReference type="InterPro" id="IPR018490">
    <property type="entry name" value="cNMP-bd_dom_sf"/>
</dbReference>
<dbReference type="SMART" id="SM00100">
    <property type="entry name" value="cNMP"/>
    <property type="match status" value="1"/>
</dbReference>
<dbReference type="InterPro" id="IPR023753">
    <property type="entry name" value="FAD/NAD-binding_dom"/>
</dbReference>
<dbReference type="SUPFAM" id="SSF51206">
    <property type="entry name" value="cAMP-binding domain-like"/>
    <property type="match status" value="1"/>
</dbReference>
<dbReference type="Pfam" id="PF07992">
    <property type="entry name" value="Pyr_redox_2"/>
    <property type="match status" value="1"/>
</dbReference>
<keyword evidence="2" id="KW-0285">Flavoprotein</keyword>
<reference evidence="5 6" key="1">
    <citation type="submission" date="2020-08" db="EMBL/GenBank/DDBJ databases">
        <title>Genome sequence of Sphingomonas lutea KCTC 23642T.</title>
        <authorList>
            <person name="Hyun D.-W."/>
            <person name="Bae J.-W."/>
        </authorList>
    </citation>
    <scope>NUCLEOTIDE SEQUENCE [LARGE SCALE GENOMIC DNA]</scope>
    <source>
        <strain evidence="5 6">KCTC 23642</strain>
    </source>
</reference>
<sequence length="554" mass="58570">MESMGGELRFMTPQPFAGEMLASLRDISSIRHYPAGTFVARVGDPLDRFVVVEEGEIEVVDPYTNERLVPSTLGPGQFMGELSFLNAGSVTLATRAAVDTRTLEAPRAAMLDLMARVPEIGDHVLTVFAARRRMQFEEGRSAIKLIGADADPAIQRIATFLSRNRIPFQSYDLDEKGDEARAACTIAEHKPAVIVGKGHPVDDPTPRKVAALLGLDLSTSDPEQFDLLIVGGGPAGVAAAVYAGSEGLKALVIEDSAIGGQAGTSSRIENYMGFPTGISGTDLIFRGQVQAMKFGTRFAMPRAVRRLEKAGDGFCATLDGGDTLCARAVLVATGVQYRRLPVPRIAEFEGAGVYYAATEMEARFCRETEAVVVGGGNSAGQAAMYLSRFANHVHVVVRGGSLASSMSAYLRSRLEADPRISIHYGAQLAGLEGAQHLSAIRLTTPDGERTLPCSALFLMIGAQPNTGWLSGLVDLDSKGFVKTGAAAGVASDFQTSQPGIFAVGDVRANSVKRVASAVGEGSVVVSAIWSHLDDAAQHAALSVVESLVQQESGR</sequence>
<dbReference type="InterPro" id="IPR036188">
    <property type="entry name" value="FAD/NAD-bd_sf"/>
</dbReference>
<gene>
    <name evidence="5" type="ORF">H9L13_10150</name>
</gene>
<accession>A0A7G9SGL7</accession>
<dbReference type="PRINTS" id="PR00469">
    <property type="entry name" value="PNDRDTASEII"/>
</dbReference>
<evidence type="ECO:0000256" key="1">
    <source>
        <dbReference type="ARBA" id="ARBA00018719"/>
    </source>
</evidence>
<dbReference type="Gene3D" id="3.50.50.60">
    <property type="entry name" value="FAD/NAD(P)-binding domain"/>
    <property type="match status" value="2"/>
</dbReference>
<proteinExistence type="predicted"/>
<dbReference type="Proteomes" id="UP000515971">
    <property type="component" value="Chromosome"/>
</dbReference>
<protein>
    <recommendedName>
        <fullName evidence="1">Thioredoxin reductase</fullName>
    </recommendedName>
</protein>
<dbReference type="Gene3D" id="2.60.120.10">
    <property type="entry name" value="Jelly Rolls"/>
    <property type="match status" value="1"/>
</dbReference>
<dbReference type="Pfam" id="PF00027">
    <property type="entry name" value="cNMP_binding"/>
    <property type="match status" value="1"/>
</dbReference>
<organism evidence="5 6">
    <name type="scientific">Sphingomonas lutea</name>
    <dbReference type="NCBI Taxonomy" id="1045317"/>
    <lineage>
        <taxon>Bacteria</taxon>
        <taxon>Pseudomonadati</taxon>
        <taxon>Pseudomonadota</taxon>
        <taxon>Alphaproteobacteria</taxon>
        <taxon>Sphingomonadales</taxon>
        <taxon>Sphingomonadaceae</taxon>
        <taxon>Sphingomonas</taxon>
    </lineage>
</organism>
<dbReference type="InterPro" id="IPR000595">
    <property type="entry name" value="cNMP-bd_dom"/>
</dbReference>
<evidence type="ECO:0000256" key="2">
    <source>
        <dbReference type="ARBA" id="ARBA00022630"/>
    </source>
</evidence>
<dbReference type="AlphaFoldDB" id="A0A7G9SGL7"/>
<dbReference type="EMBL" id="CP060718">
    <property type="protein sequence ID" value="QNN66992.1"/>
    <property type="molecule type" value="Genomic_DNA"/>
</dbReference>
<dbReference type="KEGG" id="slut:H9L13_10150"/>
<dbReference type="CDD" id="cd00038">
    <property type="entry name" value="CAP_ED"/>
    <property type="match status" value="1"/>
</dbReference>
<evidence type="ECO:0000313" key="5">
    <source>
        <dbReference type="EMBL" id="QNN66992.1"/>
    </source>
</evidence>